<protein>
    <submittedName>
        <fullName evidence="1">Uncharacterized protein</fullName>
    </submittedName>
</protein>
<dbReference type="EMBL" id="JRPN01000018">
    <property type="protein sequence ID" value="KGT77225.1"/>
    <property type="molecule type" value="Genomic_DNA"/>
</dbReference>
<reference evidence="1 2" key="1">
    <citation type="submission" date="2014-09" db="EMBL/GenBank/DDBJ databases">
        <title>Draft genome of Bradyrhizobium japonicum Is-34.</title>
        <authorList>
            <person name="Tsurumaru H."/>
            <person name="Yamakawa T."/>
            <person name="Hashimoto S."/>
            <person name="Okizaki K."/>
            <person name="Kanesaki Y."/>
            <person name="Yoshikawa H."/>
            <person name="Yajima S."/>
        </authorList>
    </citation>
    <scope>NUCLEOTIDE SEQUENCE [LARGE SCALE GENOMIC DNA]</scope>
    <source>
        <strain evidence="1 2">Is-34</strain>
    </source>
</reference>
<dbReference type="AlphaFoldDB" id="A0A0A3XS57"/>
<evidence type="ECO:0000313" key="1">
    <source>
        <dbReference type="EMBL" id="KGT77225.1"/>
    </source>
</evidence>
<comment type="caution">
    <text evidence="1">The sequence shown here is derived from an EMBL/GenBank/DDBJ whole genome shotgun (WGS) entry which is preliminary data.</text>
</comment>
<proteinExistence type="predicted"/>
<gene>
    <name evidence="1" type="ORF">MA20_21725</name>
</gene>
<evidence type="ECO:0000313" key="2">
    <source>
        <dbReference type="Proteomes" id="UP000030377"/>
    </source>
</evidence>
<sequence>MPSFRTAIIESPQDAKRRLADWGLAVEQILAIRDLARAAADDASPLMPLNAPGTLGYIHGVGALRGQILDGEWIIDRTLGVEAVINNRLGVRIGYQNVDRACDIVFPPMPRSERGNGMARLCRLPLFEHFGVELESDADRLPNDEFQDPMGDQIVTYFVMVGEDGSVELSRPIIAQKKYGQFVERIFVDNPSDDWGETIVEPDVDPVDDFDIPVIYKDNV</sequence>
<dbReference type="Proteomes" id="UP000030377">
    <property type="component" value="Unassembled WGS sequence"/>
</dbReference>
<dbReference type="RefSeq" id="WP_041956849.1">
    <property type="nucleotide sequence ID" value="NZ_JRPN01000018.1"/>
</dbReference>
<accession>A0A0A3XS57</accession>
<organism evidence="1 2">
    <name type="scientific">Bradyrhizobium japonicum</name>
    <dbReference type="NCBI Taxonomy" id="375"/>
    <lineage>
        <taxon>Bacteria</taxon>
        <taxon>Pseudomonadati</taxon>
        <taxon>Pseudomonadota</taxon>
        <taxon>Alphaproteobacteria</taxon>
        <taxon>Hyphomicrobiales</taxon>
        <taxon>Nitrobacteraceae</taxon>
        <taxon>Bradyrhizobium</taxon>
    </lineage>
</organism>
<name>A0A0A3XS57_BRAJP</name>